<keyword evidence="3" id="KW-1185">Reference proteome</keyword>
<evidence type="ECO:0008006" key="4">
    <source>
        <dbReference type="Google" id="ProtNLM"/>
    </source>
</evidence>
<comment type="caution">
    <text evidence="2">The sequence shown here is derived from an EMBL/GenBank/DDBJ whole genome shotgun (WGS) entry which is preliminary data.</text>
</comment>
<accession>A0AA36DGY8</accession>
<evidence type="ECO:0000313" key="2">
    <source>
        <dbReference type="EMBL" id="CAJ0587453.1"/>
    </source>
</evidence>
<dbReference type="AlphaFoldDB" id="A0AA36DGY8"/>
<dbReference type="Proteomes" id="UP001177023">
    <property type="component" value="Unassembled WGS sequence"/>
</dbReference>
<feature type="chain" id="PRO_5041277569" description="C6 domain-containing protein" evidence="1">
    <location>
        <begin position="17"/>
        <end position="122"/>
    </location>
</feature>
<dbReference type="EMBL" id="CATQJA010002710">
    <property type="protein sequence ID" value="CAJ0587453.1"/>
    <property type="molecule type" value="Genomic_DNA"/>
</dbReference>
<sequence length="122" mass="13735">MKFLLIVAAFLLTVHGVPTIPEPSCTSCNVSQIDWDAHKFGQDDTIQYSDPTTVDGCLQMVANCIIFKFQIYVNDVRAFEKGKPVNYVTLNCRDGYWAYTGADTSRASDFDVSEIHCEPDWI</sequence>
<name>A0AA36DGY8_9BILA</name>
<evidence type="ECO:0000256" key="1">
    <source>
        <dbReference type="SAM" id="SignalP"/>
    </source>
</evidence>
<protein>
    <recommendedName>
        <fullName evidence="4">C6 domain-containing protein</fullName>
    </recommendedName>
</protein>
<gene>
    <name evidence="2" type="ORF">MSPICULIGERA_LOCUS25420</name>
</gene>
<proteinExistence type="predicted"/>
<evidence type="ECO:0000313" key="3">
    <source>
        <dbReference type="Proteomes" id="UP001177023"/>
    </source>
</evidence>
<feature type="signal peptide" evidence="1">
    <location>
        <begin position="1"/>
        <end position="16"/>
    </location>
</feature>
<reference evidence="2" key="1">
    <citation type="submission" date="2023-06" db="EMBL/GenBank/DDBJ databases">
        <authorList>
            <person name="Delattre M."/>
        </authorList>
    </citation>
    <scope>NUCLEOTIDE SEQUENCE</scope>
    <source>
        <strain evidence="2">AF72</strain>
    </source>
</reference>
<keyword evidence="1" id="KW-0732">Signal</keyword>
<feature type="non-terminal residue" evidence="2">
    <location>
        <position position="1"/>
    </location>
</feature>
<organism evidence="2 3">
    <name type="scientific">Mesorhabditis spiculigera</name>
    <dbReference type="NCBI Taxonomy" id="96644"/>
    <lineage>
        <taxon>Eukaryota</taxon>
        <taxon>Metazoa</taxon>
        <taxon>Ecdysozoa</taxon>
        <taxon>Nematoda</taxon>
        <taxon>Chromadorea</taxon>
        <taxon>Rhabditida</taxon>
        <taxon>Rhabditina</taxon>
        <taxon>Rhabditomorpha</taxon>
        <taxon>Rhabditoidea</taxon>
        <taxon>Rhabditidae</taxon>
        <taxon>Mesorhabditinae</taxon>
        <taxon>Mesorhabditis</taxon>
    </lineage>
</organism>